<sequence length="500" mass="57147">MLENRFKSVNFIKPFATYLFCLLSYGSFSQSTEKQTILVEKMEYAYNSSITVSSNEFDSFSDSRVILATDPEIADKMKQSILTAISNRWNATILNPQWDLKRLGDFNKHPKFKTDLKKGTPGSWHLFLQVFDNGPYPITDKGSSLFNTYPAFKSLDYAPYYLQFKVSIVDGSNKAVIFSNEMMVEMQRAPLPAGQLLFRKLPAHTDSFLQAFDTVAQTLFAVNPQRELKLEVTPACLFLDTDKTLANAKKLNFVSKNDSIIELIQLKQEWIIQNTKTRKTKRKNNFGNNLFNSTFTSLTGLNTDKIRAMGYITKFGFIDTNDNTHYFCEIPFIEETREEKESEVTKEADGYKSYSNNLNGNIKVNRSINPEQMCYLIREKDTVGYFKLKKGDRIGSKNNLSQFWDGKNESSIKKTPDFWNNSESSISPYFLDGELNKVHFIIENGKGGNQTDIKISGQEIMTLKIYNDKPVFGLLYSNPPDEKTLSILLMLSTMPFGSML</sequence>
<comment type="caution">
    <text evidence="1">The sequence shown here is derived from an EMBL/GenBank/DDBJ whole genome shotgun (WGS) entry which is preliminary data.</text>
</comment>
<keyword evidence="2" id="KW-1185">Reference proteome</keyword>
<name>A0ABU1S237_9FLAO</name>
<dbReference type="Proteomes" id="UP001261871">
    <property type="component" value="Unassembled WGS sequence"/>
</dbReference>
<reference evidence="1 2" key="1">
    <citation type="submission" date="2023-07" db="EMBL/GenBank/DDBJ databases">
        <title>Sorghum-associated microbial communities from plants grown in Nebraska, USA.</title>
        <authorList>
            <person name="Schachtman D."/>
        </authorList>
    </citation>
    <scope>NUCLEOTIDE SEQUENCE [LARGE SCALE GENOMIC DNA]</scope>
    <source>
        <strain evidence="1 2">BE124</strain>
    </source>
</reference>
<protein>
    <submittedName>
        <fullName evidence="1">Uncharacterized protein</fullName>
    </submittedName>
</protein>
<accession>A0ABU1S237</accession>
<evidence type="ECO:0000313" key="2">
    <source>
        <dbReference type="Proteomes" id="UP001261871"/>
    </source>
</evidence>
<dbReference type="EMBL" id="JAVDTX010000003">
    <property type="protein sequence ID" value="MDR6845096.1"/>
    <property type="molecule type" value="Genomic_DNA"/>
</dbReference>
<proteinExistence type="predicted"/>
<evidence type="ECO:0000313" key="1">
    <source>
        <dbReference type="EMBL" id="MDR6845096.1"/>
    </source>
</evidence>
<dbReference type="RefSeq" id="WP_310006055.1">
    <property type="nucleotide sequence ID" value="NZ_JAVDTX010000003.1"/>
</dbReference>
<organism evidence="1 2">
    <name type="scientific">Flavobacterium granuli</name>
    <dbReference type="NCBI Taxonomy" id="280093"/>
    <lineage>
        <taxon>Bacteria</taxon>
        <taxon>Pseudomonadati</taxon>
        <taxon>Bacteroidota</taxon>
        <taxon>Flavobacteriia</taxon>
        <taxon>Flavobacteriales</taxon>
        <taxon>Flavobacteriaceae</taxon>
        <taxon>Flavobacterium</taxon>
    </lineage>
</organism>
<gene>
    <name evidence="1" type="ORF">J2W95_001795</name>
</gene>